<feature type="compositionally biased region" description="Basic and acidic residues" evidence="1">
    <location>
        <begin position="163"/>
        <end position="172"/>
    </location>
</feature>
<dbReference type="KEGG" id="mpp:MICPUCDRAFT_54715"/>
<dbReference type="PANTHER" id="PTHR36401:SF1">
    <property type="entry name" value="NADH DEHYDROGENASE [UBIQUINONE] 1 BETA SUBCOMPLEX SUBUNIT 8, MITOCHONDRIAL"/>
    <property type="match status" value="1"/>
</dbReference>
<keyword evidence="2" id="KW-0472">Membrane</keyword>
<dbReference type="OrthoDB" id="568003at2759"/>
<organism evidence="4">
    <name type="scientific">Micromonas pusilla (strain CCMP1545)</name>
    <name type="common">Picoplanktonic green alga</name>
    <dbReference type="NCBI Taxonomy" id="564608"/>
    <lineage>
        <taxon>Eukaryota</taxon>
        <taxon>Viridiplantae</taxon>
        <taxon>Chlorophyta</taxon>
        <taxon>Mamiellophyceae</taxon>
        <taxon>Mamiellales</taxon>
        <taxon>Mamiellaceae</taxon>
        <taxon>Micromonas</taxon>
    </lineage>
</organism>
<dbReference type="PANTHER" id="PTHR36401">
    <property type="entry name" value="NADH DEHYDROGENASE [UBIQUINONE] 1 BETA SUBCOMPLEX SUBUNIT 8, MITOCHONDRIAL"/>
    <property type="match status" value="1"/>
</dbReference>
<proteinExistence type="predicted"/>
<keyword evidence="2" id="KW-0812">Transmembrane</keyword>
<dbReference type="InterPro" id="IPR038863">
    <property type="entry name" value="Put_Complex_I_su8"/>
</dbReference>
<keyword evidence="4" id="KW-1185">Reference proteome</keyword>
<dbReference type="EMBL" id="GG663752">
    <property type="protein sequence ID" value="EEH51162.1"/>
    <property type="molecule type" value="Genomic_DNA"/>
</dbReference>
<protein>
    <submittedName>
        <fullName evidence="3">Predicted protein</fullName>
    </submittedName>
</protein>
<evidence type="ECO:0000313" key="4">
    <source>
        <dbReference type="Proteomes" id="UP000001876"/>
    </source>
</evidence>
<evidence type="ECO:0000313" key="3">
    <source>
        <dbReference type="EMBL" id="EEH51162.1"/>
    </source>
</evidence>
<reference evidence="3 4" key="1">
    <citation type="journal article" date="2009" name="Science">
        <title>Green evolution and dynamic adaptations revealed by genomes of the marine picoeukaryotes Micromonas.</title>
        <authorList>
            <person name="Worden A.Z."/>
            <person name="Lee J.H."/>
            <person name="Mock T."/>
            <person name="Rouze P."/>
            <person name="Simmons M.P."/>
            <person name="Aerts A.L."/>
            <person name="Allen A.E."/>
            <person name="Cuvelier M.L."/>
            <person name="Derelle E."/>
            <person name="Everett M.V."/>
            <person name="Foulon E."/>
            <person name="Grimwood J."/>
            <person name="Gundlach H."/>
            <person name="Henrissat B."/>
            <person name="Napoli C."/>
            <person name="McDonald S.M."/>
            <person name="Parker M.S."/>
            <person name="Rombauts S."/>
            <person name="Salamov A."/>
            <person name="Von Dassow P."/>
            <person name="Badger J.H."/>
            <person name="Coutinho P.M."/>
            <person name="Demir E."/>
            <person name="Dubchak I."/>
            <person name="Gentemann C."/>
            <person name="Eikrem W."/>
            <person name="Gready J.E."/>
            <person name="John U."/>
            <person name="Lanier W."/>
            <person name="Lindquist E.A."/>
            <person name="Lucas S."/>
            <person name="Mayer K.F."/>
            <person name="Moreau H."/>
            <person name="Not F."/>
            <person name="Otillar R."/>
            <person name="Panaud O."/>
            <person name="Pangilinan J."/>
            <person name="Paulsen I."/>
            <person name="Piegu B."/>
            <person name="Poliakov A."/>
            <person name="Robbens S."/>
            <person name="Schmutz J."/>
            <person name="Toulza E."/>
            <person name="Wyss T."/>
            <person name="Zelensky A."/>
            <person name="Zhou K."/>
            <person name="Armbrust E.V."/>
            <person name="Bhattacharya D."/>
            <person name="Goodenough U.W."/>
            <person name="Van de Peer Y."/>
            <person name="Grigoriev I.V."/>
        </authorList>
    </citation>
    <scope>NUCLEOTIDE SEQUENCE [LARGE SCALE GENOMIC DNA]</scope>
    <source>
        <strain evidence="3 4">CCMP1545</strain>
    </source>
</reference>
<feature type="region of interest" description="Disordered" evidence="1">
    <location>
        <begin position="75"/>
        <end position="215"/>
    </location>
</feature>
<name>C1NA08_MICPC</name>
<gene>
    <name evidence="3" type="ORF">MICPUCDRAFT_54715</name>
</gene>
<feature type="compositionally biased region" description="Basic residues" evidence="1">
    <location>
        <begin position="135"/>
        <end position="148"/>
    </location>
</feature>
<dbReference type="RefSeq" id="XP_003064828.1">
    <property type="nucleotide sequence ID" value="XM_003064782.1"/>
</dbReference>
<dbReference type="STRING" id="564608.C1NA08"/>
<dbReference type="GeneID" id="9690147"/>
<evidence type="ECO:0000256" key="2">
    <source>
        <dbReference type="SAM" id="Phobius"/>
    </source>
</evidence>
<dbReference type="eggNOG" id="ENOG502RZB4">
    <property type="taxonomic scope" value="Eukaryota"/>
</dbReference>
<keyword evidence="2" id="KW-1133">Transmembrane helix</keyword>
<sequence length="303" mass="34033">MPGRAHVQARLVRLDDHRDVPLVDDVAYLDVYLRDVADDAVGNGDLVAYDGREDAPSRVAARDRGVVVRRAELTRGARARRRGRGRGRRARRRRRRRRGEDGRAEERRERAPRARDRRHPVPVSPRARVCPGRARVQRQRGQQRRHGRPGPAAPPADGPGARSTDRSIDRRAPRPSPRSTPARREPKKKTLHRRARRPPPTDDSYPPNRTDDSYPQIPEEAELTWDIGDGNPESALDKVPENVLSKRGAAALLATGLGFFVGLYHFAGYLDKASTVPFAPRTYPYNNLKEELGGHEDGGQPKC</sequence>
<feature type="compositionally biased region" description="Basic and acidic residues" evidence="1">
    <location>
        <begin position="98"/>
        <end position="114"/>
    </location>
</feature>
<feature type="compositionally biased region" description="Basic residues" evidence="1">
    <location>
        <begin position="77"/>
        <end position="97"/>
    </location>
</feature>
<dbReference type="AlphaFoldDB" id="C1NA08"/>
<accession>C1NA08</accession>
<evidence type="ECO:0000256" key="1">
    <source>
        <dbReference type="SAM" id="MobiDB-lite"/>
    </source>
</evidence>
<feature type="compositionally biased region" description="Basic residues" evidence="1">
    <location>
        <begin position="185"/>
        <end position="197"/>
    </location>
</feature>
<dbReference type="Proteomes" id="UP000001876">
    <property type="component" value="Unassembled WGS sequence"/>
</dbReference>
<feature type="transmembrane region" description="Helical" evidence="2">
    <location>
        <begin position="248"/>
        <end position="267"/>
    </location>
</feature>